<keyword evidence="1" id="KW-0812">Transmembrane</keyword>
<proteinExistence type="predicted"/>
<dbReference type="EMBL" id="HBUE01120498">
    <property type="protein sequence ID" value="CAG6492257.1"/>
    <property type="molecule type" value="Transcribed_RNA"/>
</dbReference>
<protein>
    <submittedName>
        <fullName evidence="2">(northern house mosquito) hypothetical protein</fullName>
    </submittedName>
</protein>
<keyword evidence="1" id="KW-0472">Membrane</keyword>
<organism evidence="2">
    <name type="scientific">Culex pipiens</name>
    <name type="common">House mosquito</name>
    <dbReference type="NCBI Taxonomy" id="7175"/>
    <lineage>
        <taxon>Eukaryota</taxon>
        <taxon>Metazoa</taxon>
        <taxon>Ecdysozoa</taxon>
        <taxon>Arthropoda</taxon>
        <taxon>Hexapoda</taxon>
        <taxon>Insecta</taxon>
        <taxon>Pterygota</taxon>
        <taxon>Neoptera</taxon>
        <taxon>Endopterygota</taxon>
        <taxon>Diptera</taxon>
        <taxon>Nematocera</taxon>
        <taxon>Culicoidea</taxon>
        <taxon>Culicidae</taxon>
        <taxon>Culicinae</taxon>
        <taxon>Culicini</taxon>
        <taxon>Culex</taxon>
        <taxon>Culex</taxon>
    </lineage>
</organism>
<feature type="transmembrane region" description="Helical" evidence="1">
    <location>
        <begin position="99"/>
        <end position="120"/>
    </location>
</feature>
<keyword evidence="1" id="KW-1133">Transmembrane helix</keyword>
<reference evidence="2" key="1">
    <citation type="submission" date="2021-05" db="EMBL/GenBank/DDBJ databases">
        <authorList>
            <person name="Alioto T."/>
            <person name="Alioto T."/>
            <person name="Gomez Garrido J."/>
        </authorList>
    </citation>
    <scope>NUCLEOTIDE SEQUENCE</scope>
</reference>
<name>A0A8D8CFD7_CULPI</name>
<evidence type="ECO:0000256" key="1">
    <source>
        <dbReference type="SAM" id="Phobius"/>
    </source>
</evidence>
<sequence>MFARAARRRWRLVEATVAATAATATSTAGTSGQVLVAGQRPVASVAVQLLLPSVIVDESKFLPAVMVVPVPVVVWIPVGDRRRRRRFPDPRAVTPYVDIGIVLVATATAIVVIATSRILLNLVIVPESLIRRLPVSSTPPARSLPLGAQAQRARLGVLLELRRRRLLLQRVRTPTLRVPFMPGRPQVPPPVQTPRLRRSWRFAGTATWLWRLLSVRATLPVGTTSNGRVGRRAPIRIDGGSGCFTPCGGVDPSKVLVTAGRFVLCFTVPQLIQPGRHSISPIWFHRTRHRRRRRRRTHLPTIPLDNPRRTAFFLYRQLSPNLPSSRSVIFIFFLLAILLLFRLNLTRRRAGTSPRLDVTQNVVHAEPSTAVFLRARRQLADHKLPHRGRFDTLGQSAHSRVGGRLGRRNLRLRSDKDIRGLLHHVSGTFRQITHHV</sequence>
<dbReference type="AlphaFoldDB" id="A0A8D8CFD7"/>
<feature type="transmembrane region" description="Helical" evidence="1">
    <location>
        <begin position="327"/>
        <end position="345"/>
    </location>
</feature>
<evidence type="ECO:0000313" key="2">
    <source>
        <dbReference type="EMBL" id="CAG6492257.1"/>
    </source>
</evidence>
<accession>A0A8D8CFD7</accession>